<dbReference type="GO" id="GO:0005509">
    <property type="term" value="F:calcium ion binding"/>
    <property type="evidence" value="ECO:0007669"/>
    <property type="project" value="InterPro"/>
</dbReference>
<dbReference type="Proteomes" id="UP000186817">
    <property type="component" value="Unassembled WGS sequence"/>
</dbReference>
<dbReference type="SUPFAM" id="SSF56399">
    <property type="entry name" value="ADP-ribosylation"/>
    <property type="match status" value="1"/>
</dbReference>
<dbReference type="GO" id="GO:0003950">
    <property type="term" value="F:NAD+ poly-ADP-ribosyltransferase activity"/>
    <property type="evidence" value="ECO:0007669"/>
    <property type="project" value="TreeGrafter"/>
</dbReference>
<dbReference type="GO" id="GO:1990404">
    <property type="term" value="F:NAD+-protein mono-ADP-ribosyltransferase activity"/>
    <property type="evidence" value="ECO:0007669"/>
    <property type="project" value="TreeGrafter"/>
</dbReference>
<evidence type="ECO:0000313" key="4">
    <source>
        <dbReference type="Proteomes" id="UP000186817"/>
    </source>
</evidence>
<dbReference type="OrthoDB" id="435940at2759"/>
<dbReference type="GO" id="GO:0016779">
    <property type="term" value="F:nucleotidyltransferase activity"/>
    <property type="evidence" value="ECO:0007669"/>
    <property type="project" value="InterPro"/>
</dbReference>
<protein>
    <recommendedName>
        <fullName evidence="2">EF-hand domain-containing protein</fullName>
    </recommendedName>
</protein>
<feature type="region of interest" description="Disordered" evidence="1">
    <location>
        <begin position="678"/>
        <end position="702"/>
    </location>
</feature>
<evidence type="ECO:0000313" key="3">
    <source>
        <dbReference type="EMBL" id="OLQ10802.1"/>
    </source>
</evidence>
<accession>A0A1Q9ETP5</accession>
<name>A0A1Q9ETP5_SYMMI</name>
<dbReference type="InterPro" id="IPR011992">
    <property type="entry name" value="EF-hand-dom_pair"/>
</dbReference>
<evidence type="ECO:0000259" key="2">
    <source>
        <dbReference type="PROSITE" id="PS50222"/>
    </source>
</evidence>
<dbReference type="PROSITE" id="PS50222">
    <property type="entry name" value="EF_HAND_2"/>
    <property type="match status" value="1"/>
</dbReference>
<feature type="domain" description="EF-hand" evidence="2">
    <location>
        <begin position="847"/>
        <end position="882"/>
    </location>
</feature>
<dbReference type="AlphaFoldDB" id="A0A1Q9ETP5"/>
<dbReference type="InterPro" id="IPR002048">
    <property type="entry name" value="EF_hand_dom"/>
</dbReference>
<dbReference type="InterPro" id="IPR043519">
    <property type="entry name" value="NT_sf"/>
</dbReference>
<keyword evidence="4" id="KW-1185">Reference proteome</keyword>
<dbReference type="InterPro" id="IPR002934">
    <property type="entry name" value="Polymerase_NTP_transf_dom"/>
</dbReference>
<proteinExistence type="predicted"/>
<dbReference type="Gene3D" id="1.10.238.10">
    <property type="entry name" value="EF-hand"/>
    <property type="match status" value="1"/>
</dbReference>
<dbReference type="EMBL" id="LSRX01000071">
    <property type="protein sequence ID" value="OLQ10802.1"/>
    <property type="molecule type" value="Genomic_DNA"/>
</dbReference>
<gene>
    <name evidence="3" type="ORF">AK812_SmicGene5430</name>
</gene>
<reference evidence="3 4" key="1">
    <citation type="submission" date="2016-02" db="EMBL/GenBank/DDBJ databases">
        <title>Genome analysis of coral dinoflagellate symbionts highlights evolutionary adaptations to a symbiotic lifestyle.</title>
        <authorList>
            <person name="Aranda M."/>
            <person name="Li Y."/>
            <person name="Liew Y.J."/>
            <person name="Baumgarten S."/>
            <person name="Simakov O."/>
            <person name="Wilson M."/>
            <person name="Piel J."/>
            <person name="Ashoor H."/>
            <person name="Bougouffa S."/>
            <person name="Bajic V.B."/>
            <person name="Ryu T."/>
            <person name="Ravasi T."/>
            <person name="Bayer T."/>
            <person name="Micklem G."/>
            <person name="Kim H."/>
            <person name="Bhak J."/>
            <person name="Lajeunesse T.C."/>
            <person name="Voolstra C.R."/>
        </authorList>
    </citation>
    <scope>NUCLEOTIDE SEQUENCE [LARGE SCALE GENOMIC DNA]</scope>
    <source>
        <strain evidence="3 4">CCMP2467</strain>
    </source>
</reference>
<dbReference type="Gene3D" id="3.90.228.10">
    <property type="match status" value="1"/>
</dbReference>
<dbReference type="PANTHER" id="PTHR45740:SF2">
    <property type="entry name" value="POLY [ADP-RIBOSE] POLYMERASE"/>
    <property type="match status" value="1"/>
</dbReference>
<evidence type="ECO:0000256" key="1">
    <source>
        <dbReference type="SAM" id="MobiDB-lite"/>
    </source>
</evidence>
<dbReference type="SUPFAM" id="SSF81301">
    <property type="entry name" value="Nucleotidyltransferase"/>
    <property type="match status" value="1"/>
</dbReference>
<dbReference type="Pfam" id="PF01909">
    <property type="entry name" value="NTP_transf_2"/>
    <property type="match status" value="1"/>
</dbReference>
<dbReference type="SUPFAM" id="SSF47473">
    <property type="entry name" value="EF-hand"/>
    <property type="match status" value="1"/>
</dbReference>
<dbReference type="PANTHER" id="PTHR45740">
    <property type="entry name" value="POLY [ADP-RIBOSE] POLYMERASE"/>
    <property type="match status" value="1"/>
</dbReference>
<dbReference type="PROSITE" id="PS50152">
    <property type="entry name" value="25A_SYNTH_3"/>
    <property type="match status" value="1"/>
</dbReference>
<sequence>MVGNAMNGLEVANRHDGNVQLSATSLATVQNLAAAALEAGMAKAAGREVEAVCHRVVEAAASLDSRDAERFLGSSDLVRACQAATACDSVDQMFLMEKLMCFDRELKAVDQAEGEVIHVPYLYGDSDFVQFARLREAESNRDVSANADKIRNILQECLQLEAVADMDFQGIQLVGSVASGTALPGKHDVDLVCVWRLGESGVFRRAAALSSLRQSVEKSGRWIGLRIVEERRCIAHAEGLKCRFWLPSSCRYVYSEYDVDLMVGAAVEPSAKLLLPDRWYASLNIYKSLMVSKLPRDVRLATLVLKVWRKACIPRLSQVLDEDEGHSPVLVPSSFVLSLMAAAVHDFLSSRTSPTVKMICCGVWQLVLEASRGTGVTVYTHHIAQRILGTKMSDPLLSYPGQDGRLEVMDPLNMRCSCSAGWGRGDVWEALGEECYEALLRAGFRSDSGFAQPYCPIDMEHWQAHVRMIEDGLAVKEHNSDTGRFYFVEPDIVFITGCEADDNHLGQEHDSARENPALARFLSNFVSRAEPTSLLLGDEPKLIKQVREILSSMTFRGKVGVLVVYMDDIQCHLLGHSEEALAHTFAAAARNAPCVLVLPLFDAWLLDETFGTHQVLLRTKFRELMQDLPSGVAVLASSLRQAGIAENDFRLDLTGSNAGTLYGKGIYLAENVTKSDEYGEGPRGMAGEEEAGAPLRPPPGPPVELRRHSVLMVCRSLLGKVRYTDEDRPSADALQRSCLGEAASYDSVLGDRLKIHGTFREFVLYHDDQVYPEFIVVYERKFFHERFQEIYEQMVQRCRRRSFQGPTREEEEVLRSLWDRYAMPHKGRIDKWQLLDLLKAIDQPPENEEDDLDATFEEINTSRSGWITWEEFAAEMVERVQNACR</sequence>
<dbReference type="InterPro" id="IPR051712">
    <property type="entry name" value="ARTD-AVP"/>
</dbReference>
<dbReference type="GO" id="GO:0005634">
    <property type="term" value="C:nucleus"/>
    <property type="evidence" value="ECO:0007669"/>
    <property type="project" value="TreeGrafter"/>
</dbReference>
<comment type="caution">
    <text evidence="3">The sequence shown here is derived from an EMBL/GenBank/DDBJ whole genome shotgun (WGS) entry which is preliminary data.</text>
</comment>
<organism evidence="3 4">
    <name type="scientific">Symbiodinium microadriaticum</name>
    <name type="common">Dinoflagellate</name>
    <name type="synonym">Zooxanthella microadriatica</name>
    <dbReference type="NCBI Taxonomy" id="2951"/>
    <lineage>
        <taxon>Eukaryota</taxon>
        <taxon>Sar</taxon>
        <taxon>Alveolata</taxon>
        <taxon>Dinophyceae</taxon>
        <taxon>Suessiales</taxon>
        <taxon>Symbiodiniaceae</taxon>
        <taxon>Symbiodinium</taxon>
    </lineage>
</organism>